<evidence type="ECO:0000256" key="8">
    <source>
        <dbReference type="ARBA" id="ARBA00023157"/>
    </source>
</evidence>
<evidence type="ECO:0000313" key="10">
    <source>
        <dbReference type="EMBL" id="ESQ54219.1"/>
    </source>
</evidence>
<keyword evidence="11" id="KW-1185">Reference proteome</keyword>
<feature type="signal peptide" evidence="9">
    <location>
        <begin position="1"/>
        <end position="23"/>
    </location>
</feature>
<dbReference type="AlphaFoldDB" id="V4MCQ5"/>
<comment type="similarity">
    <text evidence="2 9">Belongs to the DEFL family.</text>
</comment>
<dbReference type="PANTHER" id="PTHR36788:SF3">
    <property type="entry name" value="DEFENSIN-LIKE PROTEIN 171-RELATED"/>
    <property type="match status" value="1"/>
</dbReference>
<keyword evidence="6 9" id="KW-0732">Signal</keyword>
<protein>
    <recommendedName>
        <fullName evidence="9">Defensin-like protein</fullName>
    </recommendedName>
</protein>
<dbReference type="OMA" id="AGRCICT"/>
<dbReference type="KEGG" id="eus:EUTSA_v10026709mg"/>
<organism evidence="10 11">
    <name type="scientific">Eutrema salsugineum</name>
    <name type="common">Saltwater cress</name>
    <name type="synonym">Sisymbrium salsugineum</name>
    <dbReference type="NCBI Taxonomy" id="72664"/>
    <lineage>
        <taxon>Eukaryota</taxon>
        <taxon>Viridiplantae</taxon>
        <taxon>Streptophyta</taxon>
        <taxon>Embryophyta</taxon>
        <taxon>Tracheophyta</taxon>
        <taxon>Spermatophyta</taxon>
        <taxon>Magnoliopsida</taxon>
        <taxon>eudicotyledons</taxon>
        <taxon>Gunneridae</taxon>
        <taxon>Pentapetalae</taxon>
        <taxon>rosids</taxon>
        <taxon>malvids</taxon>
        <taxon>Brassicales</taxon>
        <taxon>Brassicaceae</taxon>
        <taxon>Eutremeae</taxon>
        <taxon>Eutrema</taxon>
    </lineage>
</organism>
<evidence type="ECO:0000256" key="2">
    <source>
        <dbReference type="ARBA" id="ARBA00006722"/>
    </source>
</evidence>
<evidence type="ECO:0000256" key="9">
    <source>
        <dbReference type="RuleBase" id="RU367109"/>
    </source>
</evidence>
<accession>V4MCQ5</accession>
<feature type="chain" id="PRO_5027135340" description="Defensin-like protein" evidence="9">
    <location>
        <begin position="24"/>
        <end position="79"/>
    </location>
</feature>
<dbReference type="EMBL" id="KI517384">
    <property type="protein sequence ID" value="ESQ54219.1"/>
    <property type="molecule type" value="Genomic_DNA"/>
</dbReference>
<keyword evidence="7 9" id="KW-0611">Plant defense</keyword>
<evidence type="ECO:0000256" key="5">
    <source>
        <dbReference type="ARBA" id="ARBA00022577"/>
    </source>
</evidence>
<keyword evidence="4 9" id="KW-0929">Antimicrobial</keyword>
<keyword evidence="5 9" id="KW-0295">Fungicide</keyword>
<evidence type="ECO:0000256" key="4">
    <source>
        <dbReference type="ARBA" id="ARBA00022529"/>
    </source>
</evidence>
<proteinExistence type="inferred from homology"/>
<dbReference type="InterPro" id="IPR039641">
    <property type="entry name" value="LCR"/>
</dbReference>
<sequence length="79" mass="8463">MAKATSLLVLPIIFLVLFALVEQNMGAGCMDVLGSCGDFDCTKACKSKHGPIARAFCDRDYAAGRCICTYPCPGDKTHM</sequence>
<dbReference type="GO" id="GO:0031640">
    <property type="term" value="P:killing of cells of another organism"/>
    <property type="evidence" value="ECO:0007669"/>
    <property type="project" value="UniProtKB-UniRule"/>
</dbReference>
<evidence type="ECO:0000256" key="7">
    <source>
        <dbReference type="ARBA" id="ARBA00022821"/>
    </source>
</evidence>
<gene>
    <name evidence="10" type="ORF">EUTSA_v10026709mg</name>
</gene>
<keyword evidence="3 9" id="KW-0964">Secreted</keyword>
<dbReference type="GO" id="GO:0050832">
    <property type="term" value="P:defense response to fungus"/>
    <property type="evidence" value="ECO:0007669"/>
    <property type="project" value="UniProtKB-UniRule"/>
</dbReference>
<keyword evidence="8" id="KW-1015">Disulfide bond</keyword>
<reference evidence="10 11" key="1">
    <citation type="journal article" date="2013" name="Front. Plant Sci.">
        <title>The Reference Genome of the Halophytic Plant Eutrema salsugineum.</title>
        <authorList>
            <person name="Yang R."/>
            <person name="Jarvis D.E."/>
            <person name="Chen H."/>
            <person name="Beilstein M.A."/>
            <person name="Grimwood J."/>
            <person name="Jenkins J."/>
            <person name="Shu S."/>
            <person name="Prochnik S."/>
            <person name="Xin M."/>
            <person name="Ma C."/>
            <person name="Schmutz J."/>
            <person name="Wing R.A."/>
            <person name="Mitchell-Olds T."/>
            <person name="Schumaker K.S."/>
            <person name="Wang X."/>
        </authorList>
    </citation>
    <scope>NUCLEOTIDE SEQUENCE [LARGE SCALE GENOMIC DNA]</scope>
</reference>
<evidence type="ECO:0000313" key="11">
    <source>
        <dbReference type="Proteomes" id="UP000030689"/>
    </source>
</evidence>
<evidence type="ECO:0000256" key="1">
    <source>
        <dbReference type="ARBA" id="ARBA00004613"/>
    </source>
</evidence>
<dbReference type="PANTHER" id="PTHR36788">
    <property type="entry name" value="DEFENSIN-LIKE PROTEIN 183"/>
    <property type="match status" value="1"/>
</dbReference>
<dbReference type="Gramene" id="ESQ54219">
    <property type="protein sequence ID" value="ESQ54219"/>
    <property type="gene ID" value="EUTSA_v10026709mg"/>
</dbReference>
<dbReference type="GO" id="GO:0005576">
    <property type="term" value="C:extracellular region"/>
    <property type="evidence" value="ECO:0007669"/>
    <property type="project" value="UniProtKB-SubCell"/>
</dbReference>
<evidence type="ECO:0000256" key="3">
    <source>
        <dbReference type="ARBA" id="ARBA00022525"/>
    </source>
</evidence>
<name>V4MCQ5_EUTSA</name>
<evidence type="ECO:0000256" key="6">
    <source>
        <dbReference type="ARBA" id="ARBA00022729"/>
    </source>
</evidence>
<dbReference type="Proteomes" id="UP000030689">
    <property type="component" value="Unassembled WGS sequence"/>
</dbReference>
<comment type="subcellular location">
    <subcellularLocation>
        <location evidence="1 9">Secreted</location>
    </subcellularLocation>
</comment>